<evidence type="ECO:0000313" key="3">
    <source>
        <dbReference type="EMBL" id="PSK92444.1"/>
    </source>
</evidence>
<evidence type="ECO:0000256" key="1">
    <source>
        <dbReference type="SAM" id="SignalP"/>
    </source>
</evidence>
<dbReference type="Gene3D" id="2.120.10.30">
    <property type="entry name" value="TolB, C-terminal domain"/>
    <property type="match status" value="1"/>
</dbReference>
<evidence type="ECO:0000259" key="2">
    <source>
        <dbReference type="Pfam" id="PF18962"/>
    </source>
</evidence>
<dbReference type="Pfam" id="PF18962">
    <property type="entry name" value="Por_Secre_tail"/>
    <property type="match status" value="1"/>
</dbReference>
<protein>
    <submittedName>
        <fullName evidence="3">Putative secreted protein (Por secretion system target)</fullName>
    </submittedName>
</protein>
<sequence length="453" mass="51341">MKSNLLFVCFFALLSYHSEAQNWVNLPDHNNLLQQDTRGLIGYSPNSVYAIGYGIQNDNPSVLYWDGNNWTTLPQYSLVASMGSFCGSPSGKLYISGAMPIAPTGNWITQEIERWNGANWEKLINDTFFTPNPNLLVFTDRNENIYAAGARGLERKNILVQWNGTSWSQLGHLFSENSQFGHPYGGVVDHNGRIYLYGYFRDSSNNNFFIQYWDGTAWQKLMDPVMNGDIRSAIVDNNNNLIICCTRSVGNQWVPYILKWDNVSWSQVGDANPLNYLGTLYVDRNDNLYCLGIPLENGNYVTHLTKLVNNQWQEFGGNSSSVLNANRRITAVTLDTLNNLYAGGYYLDNPASKYIVRYDPNGNPTQVYDLNVKSKEDFTVYPNPSAGEFNIIFDEKATYSEMVICNMNGIEVYRKPVNTRKIEAVNLKKSAKGLYLMKLYKGTEIVVKKITVI</sequence>
<dbReference type="EMBL" id="PYGD01000003">
    <property type="protein sequence ID" value="PSK92444.1"/>
    <property type="molecule type" value="Genomic_DNA"/>
</dbReference>
<organism evidence="3 4">
    <name type="scientific">Taibaiella chishuiensis</name>
    <dbReference type="NCBI Taxonomy" id="1434707"/>
    <lineage>
        <taxon>Bacteria</taxon>
        <taxon>Pseudomonadati</taxon>
        <taxon>Bacteroidota</taxon>
        <taxon>Chitinophagia</taxon>
        <taxon>Chitinophagales</taxon>
        <taxon>Chitinophagaceae</taxon>
        <taxon>Taibaiella</taxon>
    </lineage>
</organism>
<feature type="domain" description="Secretion system C-terminal sorting" evidence="2">
    <location>
        <begin position="380"/>
        <end position="452"/>
    </location>
</feature>
<gene>
    <name evidence="3" type="ORF">B0I18_10321</name>
</gene>
<feature type="signal peptide" evidence="1">
    <location>
        <begin position="1"/>
        <end position="20"/>
    </location>
</feature>
<dbReference type="NCBIfam" id="TIGR04183">
    <property type="entry name" value="Por_Secre_tail"/>
    <property type="match status" value="1"/>
</dbReference>
<dbReference type="InterPro" id="IPR011043">
    <property type="entry name" value="Gal_Oxase/kelch_b-propeller"/>
</dbReference>
<dbReference type="InterPro" id="IPR011042">
    <property type="entry name" value="6-blade_b-propeller_TolB-like"/>
</dbReference>
<dbReference type="OrthoDB" id="9761875at2"/>
<dbReference type="Proteomes" id="UP000240572">
    <property type="component" value="Unassembled WGS sequence"/>
</dbReference>
<evidence type="ECO:0000313" key="4">
    <source>
        <dbReference type="Proteomes" id="UP000240572"/>
    </source>
</evidence>
<keyword evidence="4" id="KW-1185">Reference proteome</keyword>
<dbReference type="AlphaFoldDB" id="A0A2P8D5E5"/>
<comment type="caution">
    <text evidence="3">The sequence shown here is derived from an EMBL/GenBank/DDBJ whole genome shotgun (WGS) entry which is preliminary data.</text>
</comment>
<dbReference type="RefSeq" id="WP_106522637.1">
    <property type="nucleotide sequence ID" value="NZ_PYGD01000003.1"/>
</dbReference>
<dbReference type="SUPFAM" id="SSF50965">
    <property type="entry name" value="Galactose oxidase, central domain"/>
    <property type="match status" value="1"/>
</dbReference>
<accession>A0A2P8D5E5</accession>
<feature type="chain" id="PRO_5015105806" evidence="1">
    <location>
        <begin position="21"/>
        <end position="453"/>
    </location>
</feature>
<proteinExistence type="predicted"/>
<reference evidence="3 4" key="1">
    <citation type="submission" date="2018-03" db="EMBL/GenBank/DDBJ databases">
        <title>Genomic Encyclopedia of Type Strains, Phase III (KMG-III): the genomes of soil and plant-associated and newly described type strains.</title>
        <authorList>
            <person name="Whitman W."/>
        </authorList>
    </citation>
    <scope>NUCLEOTIDE SEQUENCE [LARGE SCALE GENOMIC DNA]</scope>
    <source>
        <strain evidence="3 4">CGMCC 1.12700</strain>
    </source>
</reference>
<dbReference type="InterPro" id="IPR026444">
    <property type="entry name" value="Secre_tail"/>
</dbReference>
<name>A0A2P8D5E5_9BACT</name>
<keyword evidence="1" id="KW-0732">Signal</keyword>